<feature type="transmembrane region" description="Helical" evidence="5">
    <location>
        <begin position="62"/>
        <end position="82"/>
    </location>
</feature>
<comment type="caution">
    <text evidence="6">The sequence shown here is derived from an EMBL/GenBank/DDBJ whole genome shotgun (WGS) entry which is preliminary data.</text>
</comment>
<keyword evidence="4 5" id="KW-0472">Membrane</keyword>
<accession>A0A0N0M785</accession>
<dbReference type="SMART" id="SM00679">
    <property type="entry name" value="CTNS"/>
    <property type="match status" value="1"/>
</dbReference>
<dbReference type="GO" id="GO:0051119">
    <property type="term" value="F:sugar transmembrane transporter activity"/>
    <property type="evidence" value="ECO:0007669"/>
    <property type="project" value="InterPro"/>
</dbReference>
<sequence length="98" mass="10636">MDFVSVIGFLAAACSVSSFVPQAFKILRTRDTSSLSPQMYALTTTGFLLWTAYGVAQGQWPLILTNAVCFVFAAFILIMTLLPSRQKAAVADALDPRD</sequence>
<evidence type="ECO:0000256" key="4">
    <source>
        <dbReference type="ARBA" id="ARBA00023136"/>
    </source>
</evidence>
<dbReference type="InterPro" id="IPR006603">
    <property type="entry name" value="PQ-loop_rpt"/>
</dbReference>
<keyword evidence="2 5" id="KW-0812">Transmembrane</keyword>
<feature type="transmembrane region" description="Helical" evidence="5">
    <location>
        <begin position="39"/>
        <end position="56"/>
    </location>
</feature>
<protein>
    <recommendedName>
        <fullName evidence="8">Glutathione synthetase</fullName>
    </recommendedName>
</protein>
<dbReference type="PATRIC" id="fig|1526658.3.peg.4810"/>
<dbReference type="AlphaFoldDB" id="A0A0N0M785"/>
<comment type="subcellular location">
    <subcellularLocation>
        <location evidence="1">Membrane</location>
        <topology evidence="1">Multi-pass membrane protein</topology>
    </subcellularLocation>
</comment>
<keyword evidence="3 5" id="KW-1133">Transmembrane helix</keyword>
<dbReference type="Proteomes" id="UP000037822">
    <property type="component" value="Unassembled WGS sequence"/>
</dbReference>
<evidence type="ECO:0000313" key="7">
    <source>
        <dbReference type="Proteomes" id="UP000037822"/>
    </source>
</evidence>
<keyword evidence="7" id="KW-1185">Reference proteome</keyword>
<dbReference type="OrthoDB" id="9814012at2"/>
<proteinExistence type="predicted"/>
<dbReference type="Gene3D" id="1.20.1280.290">
    <property type="match status" value="1"/>
</dbReference>
<dbReference type="EMBL" id="LGSZ01000095">
    <property type="protein sequence ID" value="KPH73663.1"/>
    <property type="molecule type" value="Genomic_DNA"/>
</dbReference>
<evidence type="ECO:0008006" key="8">
    <source>
        <dbReference type="Google" id="ProtNLM"/>
    </source>
</evidence>
<reference evidence="6 7" key="1">
    <citation type="submission" date="2015-07" db="EMBL/GenBank/DDBJ databases">
        <title>Whole genome sequencing of Bosea vaviloviae isolated from cave pool.</title>
        <authorList>
            <person name="Tan N.E.H."/>
            <person name="Lee Y.P."/>
            <person name="Gan H.M."/>
            <person name="Barton H."/>
            <person name="Savka M.A."/>
        </authorList>
    </citation>
    <scope>NUCLEOTIDE SEQUENCE [LARGE SCALE GENOMIC DNA]</scope>
    <source>
        <strain evidence="6 7">SD260</strain>
    </source>
</reference>
<evidence type="ECO:0000313" key="6">
    <source>
        <dbReference type="EMBL" id="KPH73663.1"/>
    </source>
</evidence>
<dbReference type="NCBIfam" id="NF037968">
    <property type="entry name" value="SemiSWEET_2"/>
    <property type="match status" value="1"/>
</dbReference>
<dbReference type="GO" id="GO:0016020">
    <property type="term" value="C:membrane"/>
    <property type="evidence" value="ECO:0007669"/>
    <property type="project" value="UniProtKB-SubCell"/>
</dbReference>
<dbReference type="InterPro" id="IPR047662">
    <property type="entry name" value="SemiSWEET"/>
</dbReference>
<evidence type="ECO:0000256" key="2">
    <source>
        <dbReference type="ARBA" id="ARBA00022692"/>
    </source>
</evidence>
<gene>
    <name evidence="6" type="ORF">AE618_26345</name>
</gene>
<evidence type="ECO:0000256" key="5">
    <source>
        <dbReference type="SAM" id="Phobius"/>
    </source>
</evidence>
<feature type="transmembrane region" description="Helical" evidence="5">
    <location>
        <begin position="6"/>
        <end position="27"/>
    </location>
</feature>
<evidence type="ECO:0000256" key="3">
    <source>
        <dbReference type="ARBA" id="ARBA00022989"/>
    </source>
</evidence>
<organism evidence="6 7">
    <name type="scientific">Bosea vaviloviae</name>
    <dbReference type="NCBI Taxonomy" id="1526658"/>
    <lineage>
        <taxon>Bacteria</taxon>
        <taxon>Pseudomonadati</taxon>
        <taxon>Pseudomonadota</taxon>
        <taxon>Alphaproteobacteria</taxon>
        <taxon>Hyphomicrobiales</taxon>
        <taxon>Boseaceae</taxon>
        <taxon>Bosea</taxon>
    </lineage>
</organism>
<dbReference type="RefSeq" id="WP_054212011.1">
    <property type="nucleotide sequence ID" value="NZ_LGSZ01000095.1"/>
</dbReference>
<dbReference type="Pfam" id="PF04193">
    <property type="entry name" value="PQ-loop"/>
    <property type="match status" value="1"/>
</dbReference>
<evidence type="ECO:0000256" key="1">
    <source>
        <dbReference type="ARBA" id="ARBA00004141"/>
    </source>
</evidence>
<name>A0A0N0M785_9HYPH</name>